<keyword evidence="3" id="KW-1185">Reference proteome</keyword>
<dbReference type="Proteomes" id="UP000789901">
    <property type="component" value="Unassembled WGS sequence"/>
</dbReference>
<proteinExistence type="predicted"/>
<organism evidence="2 3">
    <name type="scientific">Gigaspora margarita</name>
    <dbReference type="NCBI Taxonomy" id="4874"/>
    <lineage>
        <taxon>Eukaryota</taxon>
        <taxon>Fungi</taxon>
        <taxon>Fungi incertae sedis</taxon>
        <taxon>Mucoromycota</taxon>
        <taxon>Glomeromycotina</taxon>
        <taxon>Glomeromycetes</taxon>
        <taxon>Diversisporales</taxon>
        <taxon>Gigasporaceae</taxon>
        <taxon>Gigaspora</taxon>
    </lineage>
</organism>
<keyword evidence="1" id="KW-1133">Transmembrane helix</keyword>
<name>A0ABN7UGV7_GIGMA</name>
<evidence type="ECO:0000256" key="1">
    <source>
        <dbReference type="SAM" id="Phobius"/>
    </source>
</evidence>
<evidence type="ECO:0000313" key="2">
    <source>
        <dbReference type="EMBL" id="CAG8593666.1"/>
    </source>
</evidence>
<sequence>MFAHFAGAMSYYISLMPVSLLFGVVLLFVDRLYLMLKHIWIREDLDLLYLKLVM</sequence>
<gene>
    <name evidence="2" type="ORF">GMARGA_LOCUS6532</name>
</gene>
<reference evidence="2 3" key="1">
    <citation type="submission" date="2021-06" db="EMBL/GenBank/DDBJ databases">
        <authorList>
            <person name="Kallberg Y."/>
            <person name="Tangrot J."/>
            <person name="Rosling A."/>
        </authorList>
    </citation>
    <scope>NUCLEOTIDE SEQUENCE [LARGE SCALE GENOMIC DNA]</scope>
    <source>
        <strain evidence="2 3">120-4 pot B 10/14</strain>
    </source>
</reference>
<evidence type="ECO:0000313" key="3">
    <source>
        <dbReference type="Proteomes" id="UP000789901"/>
    </source>
</evidence>
<comment type="caution">
    <text evidence="2">The sequence shown here is derived from an EMBL/GenBank/DDBJ whole genome shotgun (WGS) entry which is preliminary data.</text>
</comment>
<dbReference type="EMBL" id="CAJVQB010002980">
    <property type="protein sequence ID" value="CAG8593666.1"/>
    <property type="molecule type" value="Genomic_DNA"/>
</dbReference>
<accession>A0ABN7UGV7</accession>
<keyword evidence="1" id="KW-0472">Membrane</keyword>
<keyword evidence="1" id="KW-0812">Transmembrane</keyword>
<feature type="transmembrane region" description="Helical" evidence="1">
    <location>
        <begin position="12"/>
        <end position="34"/>
    </location>
</feature>
<protein>
    <submittedName>
        <fullName evidence="2">1354_t:CDS:1</fullName>
    </submittedName>
</protein>